<sequence>MQRRILYAGEMSGISNTRHRIAALRRLGHMVVEFDMTPYLTAGSRLARQARYRLQRGRSADRCNQDLRLAVEGARPDIVWADKAVLVRRETVAALRTAGRCVVHYNPDNPFGPRRDGCWGTFLTALPEYDVHIVPRPSNLEEYRRAGAREVRLMPFSYEPTVHFPPPAGWSDRDRPFTVSFIGAPYDDRGPFIDALRVRYGINVQVHSGAWPARWRSRLGPSHHPSTYGHGYRETIWKSRICLSFVTRSNVDTLARRTFEIAGCGGFLLAQRTGDHLLSFEEGREALFFDDVRDCADLIHRFMHDEQARSTIAAAGRRRAEMSGYGNDARLAAVLEGL</sequence>
<dbReference type="EMBL" id="JBHTCM010000024">
    <property type="protein sequence ID" value="MFC7334920.1"/>
    <property type="molecule type" value="Genomic_DNA"/>
</dbReference>
<reference evidence="3" key="1">
    <citation type="journal article" date="2019" name="Int. J. Syst. Evol. Microbiol.">
        <title>The Global Catalogue of Microorganisms (GCM) 10K type strain sequencing project: providing services to taxonomists for standard genome sequencing and annotation.</title>
        <authorList>
            <consortium name="The Broad Institute Genomics Platform"/>
            <consortium name="The Broad Institute Genome Sequencing Center for Infectious Disease"/>
            <person name="Wu L."/>
            <person name="Ma J."/>
        </authorList>
    </citation>
    <scope>NUCLEOTIDE SEQUENCE [LARGE SCALE GENOMIC DNA]</scope>
    <source>
        <strain evidence="3">CGMCC 1.16275</strain>
    </source>
</reference>
<feature type="domain" description="Spore protein YkvP/CgeB glycosyl transferase-like" evidence="1">
    <location>
        <begin position="191"/>
        <end position="335"/>
    </location>
</feature>
<dbReference type="InterPro" id="IPR055259">
    <property type="entry name" value="YkvP/CgeB_Glyco_trans-like"/>
</dbReference>
<accession>A0ABW2L151</accession>
<name>A0ABW2L151_9PROT</name>
<organism evidence="2 3">
    <name type="scientific">Rhodocista pekingensis</name>
    <dbReference type="NCBI Taxonomy" id="201185"/>
    <lineage>
        <taxon>Bacteria</taxon>
        <taxon>Pseudomonadati</taxon>
        <taxon>Pseudomonadota</taxon>
        <taxon>Alphaproteobacteria</taxon>
        <taxon>Rhodospirillales</taxon>
        <taxon>Azospirillaceae</taxon>
        <taxon>Rhodocista</taxon>
    </lineage>
</organism>
<dbReference type="GO" id="GO:0016757">
    <property type="term" value="F:glycosyltransferase activity"/>
    <property type="evidence" value="ECO:0007669"/>
    <property type="project" value="UniProtKB-KW"/>
</dbReference>
<keyword evidence="2" id="KW-0808">Transferase</keyword>
<keyword evidence="2" id="KW-0328">Glycosyltransferase</keyword>
<dbReference type="EC" id="2.4.-.-" evidence="2"/>
<dbReference type="RefSeq" id="WP_377360460.1">
    <property type="nucleotide sequence ID" value="NZ_JBHTCM010000024.1"/>
</dbReference>
<evidence type="ECO:0000313" key="2">
    <source>
        <dbReference type="EMBL" id="MFC7334920.1"/>
    </source>
</evidence>
<dbReference type="SUPFAM" id="SSF53756">
    <property type="entry name" value="UDP-Glycosyltransferase/glycogen phosphorylase"/>
    <property type="match status" value="1"/>
</dbReference>
<evidence type="ECO:0000313" key="3">
    <source>
        <dbReference type="Proteomes" id="UP001596456"/>
    </source>
</evidence>
<comment type="caution">
    <text evidence="2">The sequence shown here is derived from an EMBL/GenBank/DDBJ whole genome shotgun (WGS) entry which is preliminary data.</text>
</comment>
<gene>
    <name evidence="2" type="ORF">ACFQPS_17275</name>
</gene>
<protein>
    <submittedName>
        <fullName evidence="2">Glycosyltransferase</fullName>
        <ecNumber evidence="2">2.4.-.-</ecNumber>
    </submittedName>
</protein>
<proteinExistence type="predicted"/>
<dbReference type="Pfam" id="PF13524">
    <property type="entry name" value="Glyco_trans_1_2"/>
    <property type="match status" value="1"/>
</dbReference>
<dbReference type="Proteomes" id="UP001596456">
    <property type="component" value="Unassembled WGS sequence"/>
</dbReference>
<keyword evidence="3" id="KW-1185">Reference proteome</keyword>
<evidence type="ECO:0000259" key="1">
    <source>
        <dbReference type="Pfam" id="PF13524"/>
    </source>
</evidence>